<protein>
    <submittedName>
        <fullName evidence="3">CAAX prenyl protease-like protein</fullName>
    </submittedName>
</protein>
<feature type="transmembrane region" description="Helical" evidence="1">
    <location>
        <begin position="88"/>
        <end position="112"/>
    </location>
</feature>
<dbReference type="GO" id="GO:0006508">
    <property type="term" value="P:proteolysis"/>
    <property type="evidence" value="ECO:0007669"/>
    <property type="project" value="UniProtKB-KW"/>
</dbReference>
<gene>
    <name evidence="3" type="ORF">ATJ93_0954</name>
</gene>
<feature type="transmembrane region" description="Helical" evidence="1">
    <location>
        <begin position="177"/>
        <end position="199"/>
    </location>
</feature>
<feature type="transmembrane region" description="Helical" evidence="1">
    <location>
        <begin position="21"/>
        <end position="43"/>
    </location>
</feature>
<evidence type="ECO:0000259" key="2">
    <source>
        <dbReference type="Pfam" id="PF02517"/>
    </source>
</evidence>
<dbReference type="GO" id="GO:0080120">
    <property type="term" value="P:CAAX-box protein maturation"/>
    <property type="evidence" value="ECO:0007669"/>
    <property type="project" value="UniProtKB-ARBA"/>
</dbReference>
<reference evidence="3 4" key="1">
    <citation type="submission" date="2018-09" db="EMBL/GenBank/DDBJ databases">
        <title>Genomic Encyclopedia of Archaeal and Bacterial Type Strains, Phase II (KMG-II): from individual species to whole genera.</title>
        <authorList>
            <person name="Goeker M."/>
        </authorList>
    </citation>
    <scope>NUCLEOTIDE SEQUENCE [LARGE SCALE GENOMIC DNA]</scope>
    <source>
        <strain evidence="3 4">DSM 13151</strain>
    </source>
</reference>
<sequence length="225" mass="23059">MGRPTTDRRSPPPGLGAIPPVTGVTLVLALIALPALAFAAAALELSQPVSLALQWLVAIAVVAVTVGVEGRSLSSIGFRRPAWIDLGYLLAAAAGALLIFLVTGPLVAALGLPVESGAGGIAELPSLPVALAAAVTAGVVEELLYRGYAIERLLEYSGSPLVAGGLTWLVFTLAHAVAWPIGNLLQVAAVTAIFVVVYLRRRTLVPVVGAHVLVWVLPVLGAFFA</sequence>
<dbReference type="GO" id="GO:0004175">
    <property type="term" value="F:endopeptidase activity"/>
    <property type="evidence" value="ECO:0007669"/>
    <property type="project" value="UniProtKB-ARBA"/>
</dbReference>
<feature type="transmembrane region" description="Helical" evidence="1">
    <location>
        <begin position="124"/>
        <end position="141"/>
    </location>
</feature>
<keyword evidence="1" id="KW-0472">Membrane</keyword>
<evidence type="ECO:0000256" key="1">
    <source>
        <dbReference type="SAM" id="Phobius"/>
    </source>
</evidence>
<keyword evidence="1" id="KW-1133">Transmembrane helix</keyword>
<dbReference type="EMBL" id="RAPO01000001">
    <property type="protein sequence ID" value="RKD97956.1"/>
    <property type="molecule type" value="Genomic_DNA"/>
</dbReference>
<dbReference type="RefSeq" id="WP_120243433.1">
    <property type="nucleotide sequence ID" value="NZ_RAPO01000001.1"/>
</dbReference>
<keyword evidence="3" id="KW-0645">Protease</keyword>
<keyword evidence="4" id="KW-1185">Reference proteome</keyword>
<dbReference type="Proteomes" id="UP000283805">
    <property type="component" value="Unassembled WGS sequence"/>
</dbReference>
<dbReference type="AlphaFoldDB" id="A0A419WRB8"/>
<feature type="transmembrane region" description="Helical" evidence="1">
    <location>
        <begin position="153"/>
        <end position="171"/>
    </location>
</feature>
<comment type="caution">
    <text evidence="3">The sequence shown here is derived from an EMBL/GenBank/DDBJ whole genome shotgun (WGS) entry which is preliminary data.</text>
</comment>
<evidence type="ECO:0000313" key="4">
    <source>
        <dbReference type="Proteomes" id="UP000283805"/>
    </source>
</evidence>
<name>A0A419WRB8_9EURY</name>
<organism evidence="3 4">
    <name type="scientific">Halopiger aswanensis</name>
    <dbReference type="NCBI Taxonomy" id="148449"/>
    <lineage>
        <taxon>Archaea</taxon>
        <taxon>Methanobacteriati</taxon>
        <taxon>Methanobacteriota</taxon>
        <taxon>Stenosarchaea group</taxon>
        <taxon>Halobacteria</taxon>
        <taxon>Halobacteriales</taxon>
        <taxon>Natrialbaceae</taxon>
        <taxon>Halopiger</taxon>
    </lineage>
</organism>
<dbReference type="Pfam" id="PF02517">
    <property type="entry name" value="Rce1-like"/>
    <property type="match status" value="1"/>
</dbReference>
<evidence type="ECO:0000313" key="3">
    <source>
        <dbReference type="EMBL" id="RKD97956.1"/>
    </source>
</evidence>
<feature type="transmembrane region" description="Helical" evidence="1">
    <location>
        <begin position="49"/>
        <end position="68"/>
    </location>
</feature>
<feature type="domain" description="CAAX prenyl protease 2/Lysostaphin resistance protein A-like" evidence="2">
    <location>
        <begin position="126"/>
        <end position="214"/>
    </location>
</feature>
<feature type="transmembrane region" description="Helical" evidence="1">
    <location>
        <begin position="204"/>
        <end position="224"/>
    </location>
</feature>
<keyword evidence="1" id="KW-0812">Transmembrane</keyword>
<dbReference type="OrthoDB" id="307160at2157"/>
<proteinExistence type="predicted"/>
<keyword evidence="3" id="KW-0378">Hydrolase</keyword>
<accession>A0A419WRB8</accession>
<dbReference type="InterPro" id="IPR003675">
    <property type="entry name" value="Rce1/LyrA-like_dom"/>
</dbReference>